<feature type="chain" id="PRO_5045676517" description="DUF1570 domain-containing protein" evidence="2">
    <location>
        <begin position="29"/>
        <end position="564"/>
    </location>
</feature>
<name>A0ABS0T3S3_9CAUL</name>
<feature type="region of interest" description="Disordered" evidence="1">
    <location>
        <begin position="324"/>
        <end position="358"/>
    </location>
</feature>
<evidence type="ECO:0000313" key="4">
    <source>
        <dbReference type="Proteomes" id="UP000639859"/>
    </source>
</evidence>
<organism evidence="3 4">
    <name type="scientific">Caulobacter hibisci</name>
    <dbReference type="NCBI Taxonomy" id="2035993"/>
    <lineage>
        <taxon>Bacteria</taxon>
        <taxon>Pseudomonadati</taxon>
        <taxon>Pseudomonadota</taxon>
        <taxon>Alphaproteobacteria</taxon>
        <taxon>Caulobacterales</taxon>
        <taxon>Caulobacteraceae</taxon>
        <taxon>Caulobacter</taxon>
    </lineage>
</organism>
<dbReference type="Proteomes" id="UP000639859">
    <property type="component" value="Unassembled WGS sequence"/>
</dbReference>
<proteinExistence type="predicted"/>
<evidence type="ECO:0000256" key="1">
    <source>
        <dbReference type="SAM" id="MobiDB-lite"/>
    </source>
</evidence>
<protein>
    <recommendedName>
        <fullName evidence="5">DUF1570 domain-containing protein</fullName>
    </recommendedName>
</protein>
<feature type="compositionally biased region" description="Basic and acidic residues" evidence="1">
    <location>
        <begin position="338"/>
        <end position="358"/>
    </location>
</feature>
<feature type="signal peptide" evidence="2">
    <location>
        <begin position="1"/>
        <end position="28"/>
    </location>
</feature>
<evidence type="ECO:0008006" key="5">
    <source>
        <dbReference type="Google" id="ProtNLM"/>
    </source>
</evidence>
<dbReference type="EMBL" id="JADWOX010000023">
    <property type="protein sequence ID" value="MBI1686528.1"/>
    <property type="molecule type" value="Genomic_DNA"/>
</dbReference>
<evidence type="ECO:0000256" key="2">
    <source>
        <dbReference type="SAM" id="SignalP"/>
    </source>
</evidence>
<keyword evidence="4" id="KW-1185">Reference proteome</keyword>
<gene>
    <name evidence="3" type="ORF">I4Q42_22915</name>
</gene>
<comment type="caution">
    <text evidence="3">The sequence shown here is derived from an EMBL/GenBank/DDBJ whole genome shotgun (WGS) entry which is preliminary data.</text>
</comment>
<evidence type="ECO:0000313" key="3">
    <source>
        <dbReference type="EMBL" id="MBI1686528.1"/>
    </source>
</evidence>
<sequence length="564" mass="61682">MGIRGIKAATVLAVALAMGVGFAGQASAQDVGAIEGLVVKSGKGGRWLKAESPRFTIYSNGDEGVLRDYVAKLELFDSWLRFRHGLPIDGVPPRKLTLYLVGNTSEFKIVWPTVGSGVQGFYKADVDEIFAMAVRQRADDHVIQHEYVHHFMMQYFPYGYPSWLVEGYAEYFGSATIVGKKIEAGRNETRGENVVYGPWVSMDKLLSKRPFELGDSESASMFYAQAWLLTHYFISDPNRYQQLVAYMKAVGAGADPVTSMEKVTGLTASQLQIKLRAYSTSAIPYKSFTATDLPTPRIEISRLSPTADDLLLAELSLRAAGLEAGRDAPVDADDEDEPGKGEPGKDKSGKDAKEKAELAKAMAEGRAERQKWREELLGKVRAAATRYPDQRLPKLALARAELTFGDFGKGLALIDQYTVDYPEDAVGFELAGLARLQAGDDAPERKTELYKAAGAQFGKAFKLDGGRYQTLYGYARSRTVEAHYPSENVLTVLDKAHRLAPQVETITLTEARALIMKHEYVEADALLRPVAGDPHKAGSAAAAQRLLKEIADKLPKTAEAAGGK</sequence>
<reference evidence="3 4" key="1">
    <citation type="submission" date="2020-11" db="EMBL/GenBank/DDBJ databases">
        <title>genome sequence of strain KACC 18849.</title>
        <authorList>
            <person name="Gao J."/>
            <person name="Zhang X."/>
        </authorList>
    </citation>
    <scope>NUCLEOTIDE SEQUENCE [LARGE SCALE GENOMIC DNA]</scope>
    <source>
        <strain evidence="3 4">KACC 18849</strain>
    </source>
</reference>
<accession>A0ABS0T3S3</accession>
<keyword evidence="2" id="KW-0732">Signal</keyword>
<dbReference type="RefSeq" id="WP_198578414.1">
    <property type="nucleotide sequence ID" value="NZ_JADWOX010000023.1"/>
</dbReference>